<protein>
    <submittedName>
        <fullName evidence="2">Uncharacterized protein</fullName>
    </submittedName>
</protein>
<evidence type="ECO:0000256" key="1">
    <source>
        <dbReference type="SAM" id="MobiDB-lite"/>
    </source>
</evidence>
<reference evidence="3" key="2">
    <citation type="journal article" date="2014" name="Genetics">
        <title>Maintaining two mating types: Structure of the mating type locus and its role in heterokaryosis in Podospora anserina.</title>
        <authorList>
            <person name="Grognet P."/>
            <person name="Bidard F."/>
            <person name="Kuchly C."/>
            <person name="Tong L.C.H."/>
            <person name="Coppin E."/>
            <person name="Benkhali J.A."/>
            <person name="Couloux A."/>
            <person name="Wincker P."/>
            <person name="Debuchy R."/>
            <person name="Silar P."/>
        </authorList>
    </citation>
    <scope>GENOME REANNOTATION</scope>
    <source>
        <strain evidence="3">S / ATCC MYA-4624 / DSM 980 / FGSC 10383</strain>
    </source>
</reference>
<dbReference type="InParanoid" id="A0A090CWT7"/>
<sequence>MDSSFTDDEKRFVLAEIIKASRMDVGVLVNLIRSHDIQPDWLSMQLPRGRCLSVEVISPSSDMLFAGRNVNQCIHAAEAMFNAPMPPPLISPLKRKSFGDVSDQLPKRQALASPSEPPPHGLPYHATPAFAQHHVNIHHPNGQPTVALAPNPNTVPASAPTPYPGPPRRRGRPPKSENRSGHWQITTSYPNITPAPIAPAPAPAPASAPQPSSPSFRAQAPIAPAPAPTSVPAQAATSAPQPNSPSFRVQPYNNRYSMPAGPLDSKSGKKLLPEIAPRPTHGTSGLEQPARSPTRPVSEYQDRREDIHRLPPPQAQGPPRHTMRDPPLLPPPQSPRSHPHPPPHHMMDASRPRETPPPTPMEPVKHESHLPPPPTKT</sequence>
<evidence type="ECO:0000313" key="3">
    <source>
        <dbReference type="Proteomes" id="UP000001197"/>
    </source>
</evidence>
<reference evidence="2 3" key="1">
    <citation type="journal article" date="2008" name="Genome Biol.">
        <title>The genome sequence of the model ascomycete fungus Podospora anserina.</title>
        <authorList>
            <person name="Espagne E."/>
            <person name="Lespinet O."/>
            <person name="Malagnac F."/>
            <person name="Da Silva C."/>
            <person name="Jaillon O."/>
            <person name="Porcel B.M."/>
            <person name="Couloux A."/>
            <person name="Aury J.-M."/>
            <person name="Segurens B."/>
            <person name="Poulain J."/>
            <person name="Anthouard V."/>
            <person name="Grossetete S."/>
            <person name="Khalili H."/>
            <person name="Coppin E."/>
            <person name="Dequard-Chablat M."/>
            <person name="Picard M."/>
            <person name="Contamine V."/>
            <person name="Arnaise S."/>
            <person name="Bourdais A."/>
            <person name="Berteaux-Lecellier V."/>
            <person name="Gautheret D."/>
            <person name="de Vries R.P."/>
            <person name="Battaglia E."/>
            <person name="Coutinho P.M."/>
            <person name="Danchin E.G.J."/>
            <person name="Henrissat B."/>
            <person name="El Khoury R."/>
            <person name="Sainsard-Chanet A."/>
            <person name="Boivin A."/>
            <person name="Pinan-Lucarre B."/>
            <person name="Sellem C.H."/>
            <person name="Debuchy R."/>
            <person name="Wincker P."/>
            <person name="Weissenbach J."/>
            <person name="Silar P."/>
        </authorList>
    </citation>
    <scope>NUCLEOTIDE SEQUENCE [LARGE SCALE GENOMIC DNA]</scope>
    <source>
        <strain evidence="3">S / ATCC MYA-4624 / DSM 980 / FGSC 10383</strain>
    </source>
</reference>
<evidence type="ECO:0000313" key="2">
    <source>
        <dbReference type="EMBL" id="CDP32274.1"/>
    </source>
</evidence>
<feature type="compositionally biased region" description="Basic and acidic residues" evidence="1">
    <location>
        <begin position="345"/>
        <end position="354"/>
    </location>
</feature>
<dbReference type="EMBL" id="FO904942">
    <property type="protein sequence ID" value="CDP32274.1"/>
    <property type="molecule type" value="Genomic_DNA"/>
</dbReference>
<organism evidence="2 3">
    <name type="scientific">Podospora anserina (strain S / ATCC MYA-4624 / DSM 980 / FGSC 10383)</name>
    <name type="common">Pleurage anserina</name>
    <dbReference type="NCBI Taxonomy" id="515849"/>
    <lineage>
        <taxon>Eukaryota</taxon>
        <taxon>Fungi</taxon>
        <taxon>Dikarya</taxon>
        <taxon>Ascomycota</taxon>
        <taxon>Pezizomycotina</taxon>
        <taxon>Sordariomycetes</taxon>
        <taxon>Sordariomycetidae</taxon>
        <taxon>Sordariales</taxon>
        <taxon>Podosporaceae</taxon>
        <taxon>Podospora</taxon>
        <taxon>Podospora anserina</taxon>
    </lineage>
</organism>
<dbReference type="STRING" id="515849.A0A090CWT7"/>
<keyword evidence="3" id="KW-1185">Reference proteome</keyword>
<feature type="region of interest" description="Disordered" evidence="1">
    <location>
        <begin position="136"/>
        <end position="377"/>
    </location>
</feature>
<feature type="compositionally biased region" description="Low complexity" evidence="1">
    <location>
        <begin position="213"/>
        <end position="222"/>
    </location>
</feature>
<proteinExistence type="predicted"/>
<feature type="compositionally biased region" description="Basic and acidic residues" evidence="1">
    <location>
        <begin position="300"/>
        <end position="309"/>
    </location>
</feature>
<name>A0A090CWT7_PODAN</name>
<feature type="compositionally biased region" description="Low complexity" evidence="1">
    <location>
        <begin position="230"/>
        <end position="246"/>
    </location>
</feature>
<dbReference type="Proteomes" id="UP000001197">
    <property type="component" value="Chromosome 7"/>
</dbReference>
<feature type="compositionally biased region" description="Polar residues" evidence="1">
    <location>
        <begin position="181"/>
        <end position="191"/>
    </location>
</feature>
<dbReference type="AlphaFoldDB" id="A0A090CWT7"/>
<accession>A0A090CWT7</accession>
<feature type="compositionally biased region" description="Pro residues" evidence="1">
    <location>
        <begin position="196"/>
        <end position="212"/>
    </location>
</feature>